<comment type="caution">
    <text evidence="2">The sequence shown here is derived from an EMBL/GenBank/DDBJ whole genome shotgun (WGS) entry which is preliminary data.</text>
</comment>
<gene>
    <name evidence="2" type="ORF">Vretimale_6537</name>
</gene>
<feature type="region of interest" description="Disordered" evidence="1">
    <location>
        <begin position="559"/>
        <end position="611"/>
    </location>
</feature>
<protein>
    <submittedName>
        <fullName evidence="2">Uncharacterized protein</fullName>
    </submittedName>
</protein>
<dbReference type="AlphaFoldDB" id="A0A8J4G7N4"/>
<dbReference type="OrthoDB" id="10658485at2759"/>
<evidence type="ECO:0000313" key="2">
    <source>
        <dbReference type="EMBL" id="GIM01755.1"/>
    </source>
</evidence>
<feature type="compositionally biased region" description="Pro residues" evidence="1">
    <location>
        <begin position="920"/>
        <end position="933"/>
    </location>
</feature>
<feature type="compositionally biased region" description="Low complexity" evidence="1">
    <location>
        <begin position="179"/>
        <end position="197"/>
    </location>
</feature>
<evidence type="ECO:0000256" key="1">
    <source>
        <dbReference type="SAM" id="MobiDB-lite"/>
    </source>
</evidence>
<feature type="region of interest" description="Disordered" evidence="1">
    <location>
        <begin position="797"/>
        <end position="817"/>
    </location>
</feature>
<feature type="region of interest" description="Disordered" evidence="1">
    <location>
        <begin position="646"/>
        <end position="761"/>
    </location>
</feature>
<feature type="compositionally biased region" description="Low complexity" evidence="1">
    <location>
        <begin position="808"/>
        <end position="817"/>
    </location>
</feature>
<feature type="compositionally biased region" description="Low complexity" evidence="1">
    <location>
        <begin position="934"/>
        <end position="968"/>
    </location>
</feature>
<name>A0A8J4G7N4_9CHLO</name>
<feature type="region of interest" description="Disordered" evidence="1">
    <location>
        <begin position="78"/>
        <end position="218"/>
    </location>
</feature>
<feature type="compositionally biased region" description="Low complexity" evidence="1">
    <location>
        <begin position="662"/>
        <end position="678"/>
    </location>
</feature>
<evidence type="ECO:0000313" key="3">
    <source>
        <dbReference type="Proteomes" id="UP000722791"/>
    </source>
</evidence>
<feature type="compositionally biased region" description="Polar residues" evidence="1">
    <location>
        <begin position="690"/>
        <end position="705"/>
    </location>
</feature>
<feature type="compositionally biased region" description="Pro residues" evidence="1">
    <location>
        <begin position="679"/>
        <end position="688"/>
    </location>
</feature>
<proteinExistence type="predicted"/>
<feature type="compositionally biased region" description="Polar residues" evidence="1">
    <location>
        <begin position="114"/>
        <end position="174"/>
    </location>
</feature>
<organism evidence="2 3">
    <name type="scientific">Volvox reticuliferus</name>
    <dbReference type="NCBI Taxonomy" id="1737510"/>
    <lineage>
        <taxon>Eukaryota</taxon>
        <taxon>Viridiplantae</taxon>
        <taxon>Chlorophyta</taxon>
        <taxon>core chlorophytes</taxon>
        <taxon>Chlorophyceae</taxon>
        <taxon>CS clade</taxon>
        <taxon>Chlamydomonadales</taxon>
        <taxon>Volvocaceae</taxon>
        <taxon>Volvox</taxon>
    </lineage>
</organism>
<feature type="compositionally biased region" description="Gly residues" evidence="1">
    <location>
        <begin position="371"/>
        <end position="384"/>
    </location>
</feature>
<feature type="compositionally biased region" description="Polar residues" evidence="1">
    <location>
        <begin position="981"/>
        <end position="999"/>
    </location>
</feature>
<feature type="compositionally biased region" description="Low complexity" evidence="1">
    <location>
        <begin position="715"/>
        <end position="724"/>
    </location>
</feature>
<feature type="compositionally biased region" description="Low complexity" evidence="1">
    <location>
        <begin position="204"/>
        <end position="218"/>
    </location>
</feature>
<feature type="region of interest" description="Disordered" evidence="1">
    <location>
        <begin position="371"/>
        <end position="411"/>
    </location>
</feature>
<feature type="region of interest" description="Disordered" evidence="1">
    <location>
        <begin position="456"/>
        <end position="540"/>
    </location>
</feature>
<sequence length="1014" mass="102587">MMSQSLAKLRSPAVLIAQNGKSLALPNYMADEVEESRASIVAALCSGSPLAGPSRTHSHANSAARPWEANGSRAGSFIINPAGACDESDDDVEDHASSPIQPVPLRSRRALMTPPSQQQYNREPTGISSPGELSSRRPTSANAPTPQSPRMHTPLASFSNSSPRRQATPTSDSSVFRRGSAGSGAAAVASGATAVGSHPRRPLSASATTQAQAPTGPTAAAVQQDLVAAVTGRMIQNFDYDDDSLDEEELAWDLAAAQDTLARALEMARSGVITSVTSADRSAAMARFPLVTAPVANGHIAAAKGMEEEINPAPTGEPGTTCSGGAAAAAAASAIAVAHRGPVGKVSGIGEGILDRFGQNCQLEAISGPGQGGTGCVGPEGGSGNSPWSPQPAAPSSPGRRSSPNVNSMASVSKGSNVLAAAVSGSMLTTATHGQTSYSSIPSASDGCGLPRRCALHIRGPDTDQSGDVEAGEVPLGSSDRGGRDGGSNGTTSPASASRRFGRFSIKDVVRRVPAAAGTPAAPVTQRGMSRSDEHSREGGIHRLKGLFLLAKKAFRRSIASPSPPSPSQLPISSPGECTTTSPVSAPRTPPANPGASPGLSSPGHSTPGAVAIASTGLTASTTGKGSAATELSGISAGGQLPYKEGAAASSQVNPAPSYARSSTSGTGELTSTTSVSPSPAPLPPPPSLQGLSGRQPNASATQVCAWSEGGGSGSSSSGSSSDDSTAHGILPLPGSYANTGGSGGVAAAPRRRSNTTAAGGGHVAVSELQVTAHVQSFMHYQHQQQQLLQQQQLQHLQQESMQERRSGSLSSANNSRSRFSSVRWSGNAHELSSPAAAEAAAAEAVELSRSGGVHHASCEISGEVERTQNFLVQDSLSHIRLAPTWGTESSDVAGAALKPLYLHAGSGSSGSGEWQKLPAPLPPSSLPPPPPSIKTLPNPSAATAAATPAGVGVGNPRRSPRSPASPSCHIGSPLGPYYQQPRQQHRSYSLSSQPTSPRASLHDSSILPPSPCY</sequence>
<feature type="region of interest" description="Disordered" evidence="1">
    <location>
        <begin position="908"/>
        <end position="1014"/>
    </location>
</feature>
<feature type="compositionally biased region" description="Low complexity" evidence="1">
    <location>
        <begin position="512"/>
        <end position="525"/>
    </location>
</feature>
<accession>A0A8J4G7N4</accession>
<feature type="compositionally biased region" description="Basic and acidic residues" evidence="1">
    <location>
        <begin position="530"/>
        <end position="540"/>
    </location>
</feature>
<dbReference type="Proteomes" id="UP000722791">
    <property type="component" value="Unassembled WGS sequence"/>
</dbReference>
<dbReference type="EMBL" id="BNCQ01000010">
    <property type="protein sequence ID" value="GIM01755.1"/>
    <property type="molecule type" value="Genomic_DNA"/>
</dbReference>
<reference evidence="2" key="1">
    <citation type="journal article" date="2021" name="Proc. Natl. Acad. Sci. U.S.A.">
        <title>Three genomes in the algal genus Volvox reveal the fate of a haploid sex-determining region after a transition to homothallism.</title>
        <authorList>
            <person name="Yamamoto K."/>
            <person name="Hamaji T."/>
            <person name="Kawai-Toyooka H."/>
            <person name="Matsuzaki R."/>
            <person name="Takahashi F."/>
            <person name="Nishimura Y."/>
            <person name="Kawachi M."/>
            <person name="Noguchi H."/>
            <person name="Minakuchi Y."/>
            <person name="Umen J.G."/>
            <person name="Toyoda A."/>
            <person name="Nozaki H."/>
        </authorList>
    </citation>
    <scope>NUCLEOTIDE SEQUENCE</scope>
    <source>
        <strain evidence="2">NIES-3785</strain>
    </source>
</reference>